<evidence type="ECO:0000256" key="12">
    <source>
        <dbReference type="ARBA" id="ARBA00023098"/>
    </source>
</evidence>
<proteinExistence type="inferred from homology"/>
<keyword evidence="13 17" id="KW-0472">Membrane</keyword>
<feature type="transmembrane region" description="Helical" evidence="17">
    <location>
        <begin position="135"/>
        <end position="155"/>
    </location>
</feature>
<dbReference type="UniPathway" id="UPA00557">
    <property type="reaction ID" value="UER00614"/>
</dbReference>
<feature type="transmembrane region" description="Helical" evidence="17">
    <location>
        <begin position="167"/>
        <end position="185"/>
    </location>
</feature>
<sequence length="411" mass="47525">MKERRRNDSVESTNSNAPAVALEEHDDKTKLSFWQKFRVRARAATLMMLGFMSIVWAGHMYVCILVMILQGLSFREVVNVRYREYKSQMDVQMPLFRTLQWLWYGLAMVFVYGDFIKVFSHTHESAAWLVPYTRHHGIVTFGLYCLIFMISVGTLQKNSVKYQVGQLSWTIVTLCIVVGQMKFVANNIFDGLFWFVFPVWLVINNDCWAYFWGILFGRRFIRQPFFSLSPKKTWEGFIGAFFSTIFVGYITAPWFCQIDLFTCPATHLTFVPHPHMECSRRSFFQKYDKIVVFHYFQFYHVVPAQLHAIVFAAFASVVAPFGGFLASAIKRAYHVKDFAGLLPGHGGITDRVDCEFITHLFLYVYLNAFIRGGDYDWQKAYSMSQLLTPQAKLALFSALKQSLISDGILSS</sequence>
<feature type="transmembrane region" description="Helical" evidence="17">
    <location>
        <begin position="191"/>
        <end position="215"/>
    </location>
</feature>
<feature type="transmembrane region" description="Helical" evidence="17">
    <location>
        <begin position="236"/>
        <end position="255"/>
    </location>
</feature>
<dbReference type="GO" id="GO:0004605">
    <property type="term" value="F:phosphatidate cytidylyltransferase activity"/>
    <property type="evidence" value="ECO:0007669"/>
    <property type="project" value="UniProtKB-EC"/>
</dbReference>
<accession>A0A7S3K3N3</accession>
<dbReference type="PANTHER" id="PTHR13773:SF8">
    <property type="entry name" value="PHOSPHATIDATE CYTIDYLYLTRANSFERASE, PHOTORECEPTOR-SPECIFIC"/>
    <property type="match status" value="1"/>
</dbReference>
<dbReference type="Pfam" id="PF01148">
    <property type="entry name" value="CTP_transf_1"/>
    <property type="match status" value="1"/>
</dbReference>
<keyword evidence="15" id="KW-1208">Phospholipid metabolism</keyword>
<comment type="subcellular location">
    <subcellularLocation>
        <location evidence="2">Membrane</location>
        <topology evidence="2">Multi-pass membrane protein</topology>
    </subcellularLocation>
</comment>
<gene>
    <name evidence="18" type="ORF">ALAG00032_LOCUS14718</name>
</gene>
<evidence type="ECO:0000256" key="5">
    <source>
        <dbReference type="ARBA" id="ARBA00010185"/>
    </source>
</evidence>
<evidence type="ECO:0000256" key="16">
    <source>
        <dbReference type="RuleBase" id="RU003938"/>
    </source>
</evidence>
<feature type="transmembrane region" description="Helical" evidence="17">
    <location>
        <begin position="95"/>
        <end position="115"/>
    </location>
</feature>
<evidence type="ECO:0000256" key="10">
    <source>
        <dbReference type="ARBA" id="ARBA00022695"/>
    </source>
</evidence>
<name>A0A7S3K3N3_9STRA</name>
<comment type="pathway">
    <text evidence="3 16">Phospholipid metabolism; CDP-diacylglycerol biosynthesis; CDP-diacylglycerol from sn-glycerol 3-phosphate: step 3/3.</text>
</comment>
<evidence type="ECO:0000256" key="1">
    <source>
        <dbReference type="ARBA" id="ARBA00001698"/>
    </source>
</evidence>
<evidence type="ECO:0000256" key="3">
    <source>
        <dbReference type="ARBA" id="ARBA00005119"/>
    </source>
</evidence>
<comment type="catalytic activity">
    <reaction evidence="1 16">
        <text>a 1,2-diacyl-sn-glycero-3-phosphate + CTP + H(+) = a CDP-1,2-diacyl-sn-glycerol + diphosphate</text>
        <dbReference type="Rhea" id="RHEA:16229"/>
        <dbReference type="ChEBI" id="CHEBI:15378"/>
        <dbReference type="ChEBI" id="CHEBI:33019"/>
        <dbReference type="ChEBI" id="CHEBI:37563"/>
        <dbReference type="ChEBI" id="CHEBI:58332"/>
        <dbReference type="ChEBI" id="CHEBI:58608"/>
        <dbReference type="EC" id="2.7.7.41"/>
    </reaction>
</comment>
<evidence type="ECO:0000256" key="13">
    <source>
        <dbReference type="ARBA" id="ARBA00023136"/>
    </source>
</evidence>
<comment type="pathway">
    <text evidence="4">Lipid metabolism.</text>
</comment>
<evidence type="ECO:0000256" key="7">
    <source>
        <dbReference type="ARBA" id="ARBA00022516"/>
    </source>
</evidence>
<feature type="transmembrane region" description="Helical" evidence="17">
    <location>
        <begin position="46"/>
        <end position="74"/>
    </location>
</feature>
<feature type="transmembrane region" description="Helical" evidence="17">
    <location>
        <begin position="306"/>
        <end position="326"/>
    </location>
</feature>
<comment type="similarity">
    <text evidence="5 16">Belongs to the CDS family.</text>
</comment>
<dbReference type="EC" id="2.7.7.41" evidence="6 16"/>
<keyword evidence="8 16" id="KW-0808">Transferase</keyword>
<evidence type="ECO:0000256" key="9">
    <source>
        <dbReference type="ARBA" id="ARBA00022692"/>
    </source>
</evidence>
<evidence type="ECO:0000256" key="8">
    <source>
        <dbReference type="ARBA" id="ARBA00022679"/>
    </source>
</evidence>
<evidence type="ECO:0000256" key="14">
    <source>
        <dbReference type="ARBA" id="ARBA00023209"/>
    </source>
</evidence>
<evidence type="ECO:0000256" key="17">
    <source>
        <dbReference type="SAM" id="Phobius"/>
    </source>
</evidence>
<keyword evidence="12" id="KW-0443">Lipid metabolism</keyword>
<dbReference type="PROSITE" id="PS01315">
    <property type="entry name" value="CDS"/>
    <property type="match status" value="1"/>
</dbReference>
<evidence type="ECO:0000256" key="6">
    <source>
        <dbReference type="ARBA" id="ARBA00012487"/>
    </source>
</evidence>
<evidence type="ECO:0000313" key="18">
    <source>
        <dbReference type="EMBL" id="CAE0373916.1"/>
    </source>
</evidence>
<dbReference type="InterPro" id="IPR000374">
    <property type="entry name" value="PC_trans"/>
</dbReference>
<protein>
    <recommendedName>
        <fullName evidence="6 16">Phosphatidate cytidylyltransferase</fullName>
        <ecNumber evidence="6 16">2.7.7.41</ecNumber>
    </recommendedName>
</protein>
<evidence type="ECO:0000256" key="11">
    <source>
        <dbReference type="ARBA" id="ARBA00022989"/>
    </source>
</evidence>
<dbReference type="GO" id="GO:0016024">
    <property type="term" value="P:CDP-diacylglycerol biosynthetic process"/>
    <property type="evidence" value="ECO:0007669"/>
    <property type="project" value="UniProtKB-UniPathway"/>
</dbReference>
<dbReference type="EMBL" id="HBIJ01022518">
    <property type="protein sequence ID" value="CAE0373916.1"/>
    <property type="molecule type" value="Transcribed_RNA"/>
</dbReference>
<keyword evidence="7" id="KW-0444">Lipid biosynthesis</keyword>
<dbReference type="InterPro" id="IPR016720">
    <property type="entry name" value="PC_Trfase_euk"/>
</dbReference>
<evidence type="ECO:0000256" key="2">
    <source>
        <dbReference type="ARBA" id="ARBA00004141"/>
    </source>
</evidence>
<keyword evidence="14" id="KW-0594">Phospholipid biosynthesis</keyword>
<evidence type="ECO:0000256" key="15">
    <source>
        <dbReference type="ARBA" id="ARBA00023264"/>
    </source>
</evidence>
<reference evidence="18" key="1">
    <citation type="submission" date="2021-01" db="EMBL/GenBank/DDBJ databases">
        <authorList>
            <person name="Corre E."/>
            <person name="Pelletier E."/>
            <person name="Niang G."/>
            <person name="Scheremetjew M."/>
            <person name="Finn R."/>
            <person name="Kale V."/>
            <person name="Holt S."/>
            <person name="Cochrane G."/>
            <person name="Meng A."/>
            <person name="Brown T."/>
            <person name="Cohen L."/>
        </authorList>
    </citation>
    <scope>NUCLEOTIDE SEQUENCE</scope>
    <source>
        <strain evidence="18">CCMP1510</strain>
    </source>
</reference>
<dbReference type="GO" id="GO:0005789">
    <property type="term" value="C:endoplasmic reticulum membrane"/>
    <property type="evidence" value="ECO:0007669"/>
    <property type="project" value="TreeGrafter"/>
</dbReference>
<organism evidence="18">
    <name type="scientific">Aureoumbra lagunensis</name>
    <dbReference type="NCBI Taxonomy" id="44058"/>
    <lineage>
        <taxon>Eukaryota</taxon>
        <taxon>Sar</taxon>
        <taxon>Stramenopiles</taxon>
        <taxon>Ochrophyta</taxon>
        <taxon>Pelagophyceae</taxon>
        <taxon>Pelagomonadales</taxon>
        <taxon>Aureoumbra</taxon>
    </lineage>
</organism>
<keyword evidence="11 17" id="KW-1133">Transmembrane helix</keyword>
<keyword evidence="10 16" id="KW-0548">Nucleotidyltransferase</keyword>
<dbReference type="AlphaFoldDB" id="A0A7S3K3N3"/>
<dbReference type="PANTHER" id="PTHR13773">
    <property type="entry name" value="PHOSPHATIDATE CYTIDYLYLTRANSFERASE"/>
    <property type="match status" value="1"/>
</dbReference>
<evidence type="ECO:0000256" key="4">
    <source>
        <dbReference type="ARBA" id="ARBA00005189"/>
    </source>
</evidence>
<keyword evidence="9 16" id="KW-0812">Transmembrane</keyword>